<protein>
    <recommendedName>
        <fullName evidence="2 5">Elongation factor Ts</fullName>
        <shortName evidence="5">EF-Ts</shortName>
    </recommendedName>
</protein>
<evidence type="ECO:0000256" key="3">
    <source>
        <dbReference type="ARBA" id="ARBA00022768"/>
    </source>
</evidence>
<keyword evidence="3 5" id="KW-0251">Elongation factor</keyword>
<dbReference type="FunFam" id="1.10.286.20:FF:000001">
    <property type="entry name" value="Elongation factor Ts"/>
    <property type="match status" value="1"/>
</dbReference>
<dbReference type="HAMAP" id="MF_00050">
    <property type="entry name" value="EF_Ts"/>
    <property type="match status" value="1"/>
</dbReference>
<evidence type="ECO:0000256" key="6">
    <source>
        <dbReference type="RuleBase" id="RU000642"/>
    </source>
</evidence>
<evidence type="ECO:0000256" key="4">
    <source>
        <dbReference type="ARBA" id="ARBA00022917"/>
    </source>
</evidence>
<dbReference type="PROSITE" id="PS01127">
    <property type="entry name" value="EF_TS_2"/>
    <property type="match status" value="1"/>
</dbReference>
<keyword evidence="10" id="KW-1185">Reference proteome</keyword>
<dbReference type="FunFam" id="1.10.8.10:FF:000001">
    <property type="entry name" value="Elongation factor Ts"/>
    <property type="match status" value="1"/>
</dbReference>
<dbReference type="PANTHER" id="PTHR11741:SF0">
    <property type="entry name" value="ELONGATION FACTOR TS, MITOCHONDRIAL"/>
    <property type="match status" value="1"/>
</dbReference>
<reference evidence="9 10" key="1">
    <citation type="submission" date="2010-10" db="EMBL/GenBank/DDBJ databases">
        <authorList>
            <consortium name="The Broad Institute Genome Sequencing Platform"/>
            <person name="Ward D."/>
            <person name="Earl A."/>
            <person name="Feldgarden M."/>
            <person name="Young S.K."/>
            <person name="Gargeya S."/>
            <person name="Zeng Q."/>
            <person name="Alvarado L."/>
            <person name="Berlin A."/>
            <person name="Bochicchio J."/>
            <person name="Chapman S.B."/>
            <person name="Chen Z."/>
            <person name="Freedman E."/>
            <person name="Gellesch M."/>
            <person name="Goldberg J."/>
            <person name="Griggs A."/>
            <person name="Gujja S."/>
            <person name="Heilman E."/>
            <person name="Heiman D."/>
            <person name="Howarth C."/>
            <person name="Mehta T."/>
            <person name="Neiman D."/>
            <person name="Pearson M."/>
            <person name="Roberts A."/>
            <person name="Saif S."/>
            <person name="Shea T."/>
            <person name="Shenoy N."/>
            <person name="Sisk P."/>
            <person name="Stolte C."/>
            <person name="Sykes S."/>
            <person name="White J."/>
            <person name="Yandava C."/>
            <person name="Allen-Vercoe E."/>
            <person name="Sibley C."/>
            <person name="Ambrose C.E."/>
            <person name="Strauss J."/>
            <person name="Daigneault M."/>
            <person name="Haas B."/>
            <person name="Nusbaum C."/>
            <person name="Birren B."/>
        </authorList>
    </citation>
    <scope>NUCLEOTIDE SEQUENCE [LARGE SCALE GENOMIC DNA]</scope>
    <source>
        <strain evidence="9 10">3_1_6</strain>
    </source>
</reference>
<dbReference type="GO" id="GO:0003746">
    <property type="term" value="F:translation elongation factor activity"/>
    <property type="evidence" value="ECO:0007669"/>
    <property type="project" value="UniProtKB-UniRule"/>
</dbReference>
<comment type="subcellular location">
    <subcellularLocation>
        <location evidence="5 7">Cytoplasm</location>
    </subcellularLocation>
</comment>
<dbReference type="Gene3D" id="1.10.8.10">
    <property type="entry name" value="DNA helicase RuvA subunit, C-terminal domain"/>
    <property type="match status" value="1"/>
</dbReference>
<dbReference type="HOGENOM" id="CLU_047155_0_0_7"/>
<evidence type="ECO:0000256" key="5">
    <source>
        <dbReference type="HAMAP-Rule" id="MF_00050"/>
    </source>
</evidence>
<keyword evidence="5" id="KW-0963">Cytoplasm</keyword>
<feature type="region of interest" description="Involved in Mg(2+) ion dislocation from EF-Tu" evidence="5">
    <location>
        <begin position="81"/>
        <end position="84"/>
    </location>
</feature>
<evidence type="ECO:0000259" key="8">
    <source>
        <dbReference type="Pfam" id="PF00889"/>
    </source>
</evidence>
<dbReference type="OrthoDB" id="9808348at2"/>
<dbReference type="Proteomes" id="UP000006034">
    <property type="component" value="Unassembled WGS sequence"/>
</dbReference>
<proteinExistence type="inferred from homology"/>
<dbReference type="eggNOG" id="COG0264">
    <property type="taxonomic scope" value="Bacteria"/>
</dbReference>
<evidence type="ECO:0000313" key="10">
    <source>
        <dbReference type="Proteomes" id="UP000006034"/>
    </source>
</evidence>
<dbReference type="InterPro" id="IPR001816">
    <property type="entry name" value="Transl_elong_EFTs/EF1B"/>
</dbReference>
<feature type="domain" description="Translation elongation factor EFTs/EF1B dimerisation" evidence="8">
    <location>
        <begin position="72"/>
        <end position="293"/>
    </location>
</feature>
<evidence type="ECO:0000256" key="2">
    <source>
        <dbReference type="ARBA" id="ARBA00016956"/>
    </source>
</evidence>
<sequence>MSITAAMVKDLREKTAAGMMDCKKALTECDGDMEKAVDWLRQKGLSKAAKKAGRATSEGLVGFELAADGKSGVAVEVKCETDFVARGDKFQGFVKDMVAQVAKGEYADSEALLAAPFVADASVTVKEALDGVIATTGENMGLGKFAKMELAAGKSGLIGGYLHSNGKLAVLVEMQTGSDAAAASEAFHEVAKNVAMQIAAASPLAVSAEGLNPEVVEHEREVYRQKAREEGKPEQIIEKIAEGAVKKFCKDVCLLDQLYIRDDKMTISDLIKGAAKTIGEPITVVRFVRIQLGAE</sequence>
<name>E5Y420_BILW3</name>
<dbReference type="NCBIfam" id="TIGR00116">
    <property type="entry name" value="tsf"/>
    <property type="match status" value="1"/>
</dbReference>
<dbReference type="GO" id="GO:0005737">
    <property type="term" value="C:cytoplasm"/>
    <property type="evidence" value="ECO:0007669"/>
    <property type="project" value="UniProtKB-SubCell"/>
</dbReference>
<dbReference type="GeneID" id="78086066"/>
<organism evidence="9 10">
    <name type="scientific">Bilophila wadsworthia (strain 3_1_6)</name>
    <dbReference type="NCBI Taxonomy" id="563192"/>
    <lineage>
        <taxon>Bacteria</taxon>
        <taxon>Pseudomonadati</taxon>
        <taxon>Thermodesulfobacteriota</taxon>
        <taxon>Desulfovibrionia</taxon>
        <taxon>Desulfovibrionales</taxon>
        <taxon>Desulfovibrionaceae</taxon>
        <taxon>Bilophila</taxon>
    </lineage>
</organism>
<dbReference type="PANTHER" id="PTHR11741">
    <property type="entry name" value="ELONGATION FACTOR TS"/>
    <property type="match status" value="1"/>
</dbReference>
<reference evidence="9 10" key="2">
    <citation type="submission" date="2013-04" db="EMBL/GenBank/DDBJ databases">
        <title>The Genome Sequence of Bilophila wadsworthia 3_1_6.</title>
        <authorList>
            <consortium name="The Broad Institute Genomics Platform"/>
            <person name="Earl A."/>
            <person name="Ward D."/>
            <person name="Feldgarden M."/>
            <person name="Gevers D."/>
            <person name="Sibley C."/>
            <person name="Strauss J."/>
            <person name="Allen-Vercoe E."/>
            <person name="Walker B."/>
            <person name="Young S."/>
            <person name="Zeng Q."/>
            <person name="Gargeya S."/>
            <person name="Fitzgerald M."/>
            <person name="Haas B."/>
            <person name="Abouelleil A."/>
            <person name="Allen A.W."/>
            <person name="Alvarado L."/>
            <person name="Arachchi H.M."/>
            <person name="Berlin A.M."/>
            <person name="Chapman S.B."/>
            <person name="Gainer-Dewar J."/>
            <person name="Goldberg J."/>
            <person name="Griggs A."/>
            <person name="Gujja S."/>
            <person name="Hansen M."/>
            <person name="Howarth C."/>
            <person name="Imamovic A."/>
            <person name="Ireland A."/>
            <person name="Larimer J."/>
            <person name="McCowan C."/>
            <person name="Murphy C."/>
            <person name="Pearson M."/>
            <person name="Poon T.W."/>
            <person name="Priest M."/>
            <person name="Roberts A."/>
            <person name="Saif S."/>
            <person name="Shea T."/>
            <person name="Sisk P."/>
            <person name="Sykes S."/>
            <person name="Wortman J."/>
            <person name="Nusbaum C."/>
            <person name="Birren B."/>
        </authorList>
    </citation>
    <scope>NUCLEOTIDE SEQUENCE [LARGE SCALE GENOMIC DNA]</scope>
    <source>
        <strain evidence="9 10">3_1_6</strain>
    </source>
</reference>
<dbReference type="InterPro" id="IPR014039">
    <property type="entry name" value="Transl_elong_EFTs/EF1B_dimer"/>
</dbReference>
<comment type="function">
    <text evidence="5 6">Associates with the EF-Tu.GDP complex and induces the exchange of GDP to GTP. It remains bound to the aminoacyl-tRNA.EF-Tu.GTP complex up to the GTP hydrolysis stage on the ribosome.</text>
</comment>
<dbReference type="InterPro" id="IPR009060">
    <property type="entry name" value="UBA-like_sf"/>
</dbReference>
<evidence type="ECO:0000256" key="7">
    <source>
        <dbReference type="RuleBase" id="RU000643"/>
    </source>
</evidence>
<dbReference type="Pfam" id="PF00889">
    <property type="entry name" value="EF_TS"/>
    <property type="match status" value="1"/>
</dbReference>
<evidence type="ECO:0000313" key="9">
    <source>
        <dbReference type="EMBL" id="EFV45220.1"/>
    </source>
</evidence>
<dbReference type="SUPFAM" id="SSF54713">
    <property type="entry name" value="Elongation factor Ts (EF-Ts), dimerisation domain"/>
    <property type="match status" value="2"/>
</dbReference>
<dbReference type="CDD" id="cd14275">
    <property type="entry name" value="UBA_EF-Ts"/>
    <property type="match status" value="1"/>
</dbReference>
<evidence type="ECO:0000256" key="1">
    <source>
        <dbReference type="ARBA" id="ARBA00005532"/>
    </source>
</evidence>
<dbReference type="STRING" id="563192.HMPREF0179_00931"/>
<dbReference type="AlphaFoldDB" id="E5Y420"/>
<gene>
    <name evidence="5" type="primary">tsf</name>
    <name evidence="9" type="ORF">HMPREF0179_00931</name>
</gene>
<keyword evidence="4 5" id="KW-0648">Protein biosynthesis</keyword>
<dbReference type="RefSeq" id="WP_005025534.1">
    <property type="nucleotide sequence ID" value="NZ_KE150238.1"/>
</dbReference>
<dbReference type="Gene3D" id="3.30.479.20">
    <property type="entry name" value="Elongation factor Ts, dimerisation domain"/>
    <property type="match status" value="2"/>
</dbReference>
<dbReference type="InterPro" id="IPR036402">
    <property type="entry name" value="EF-Ts_dimer_sf"/>
</dbReference>
<comment type="similarity">
    <text evidence="1 5 6">Belongs to the EF-Ts family.</text>
</comment>
<accession>E5Y420</accession>
<dbReference type="SUPFAM" id="SSF46934">
    <property type="entry name" value="UBA-like"/>
    <property type="match status" value="1"/>
</dbReference>
<dbReference type="InterPro" id="IPR018101">
    <property type="entry name" value="Transl_elong_Ts_CS"/>
</dbReference>
<dbReference type="EMBL" id="ADCP02000001">
    <property type="protein sequence ID" value="EFV45220.1"/>
    <property type="molecule type" value="Genomic_DNA"/>
</dbReference>
<comment type="caution">
    <text evidence="9">The sequence shown here is derived from an EMBL/GenBank/DDBJ whole genome shotgun (WGS) entry which is preliminary data.</text>
</comment>
<dbReference type="Gene3D" id="1.10.286.20">
    <property type="match status" value="1"/>
</dbReference>